<dbReference type="CDD" id="cd09735">
    <property type="entry name" value="Csy1_I-F"/>
    <property type="match status" value="1"/>
</dbReference>
<dbReference type="Proteomes" id="UP001064206">
    <property type="component" value="Chromosome"/>
</dbReference>
<name>A0A9Q9JKF7_RAOOR</name>
<gene>
    <name evidence="1" type="primary">csy1</name>
    <name evidence="1" type="ORF">N2J37_12395</name>
</gene>
<sequence length="435" mass="49476">MSVEALTAFNADYIAGRRQTKLEAFDKKAAKSSGEDSTSLAAERYELELSYEPKTWLTAAAKRAGQISLVTHAAKFTHGDSKSSSIYSETVVNEGYLNSAALPILETDAVGNAAVLDVAKLLQTCVDGDSLLACMNRNDHRAFAAFTDDAAQLDEWISGFSCALNTGEPTSHKLAKQSYFPVKDGYHLLSPLFATSLVHALHQKMVALRFGDDVKAIWKARREKTWHPRPLVLFPYSAEMHFGGTKPQNISWLNSVRGGRVWLFSAQPPQWRRVDKPPVNLRSIFTPGSQFDRRADGTIQLLVSLLTRSGDYSNHRIRQARDEYIDTLIDLLFVVAADLQCQEWQHWTLQCPDLKGHQQLWLDPWRTKTDEIFRLERDKGDWQDHVVEDFALWLNARLRKALPEVGAAEKREWETRERLRTNLRELEKIIREALR</sequence>
<evidence type="ECO:0000313" key="1">
    <source>
        <dbReference type="EMBL" id="UXE40483.1"/>
    </source>
</evidence>
<dbReference type="InterPro" id="IPR013397">
    <property type="entry name" value="CRISPR-assoc_prot_Csy1"/>
</dbReference>
<proteinExistence type="predicted"/>
<dbReference type="NCBIfam" id="TIGR02564">
    <property type="entry name" value="cas_Csy1"/>
    <property type="match status" value="1"/>
</dbReference>
<organism evidence="1 2">
    <name type="scientific">Raoultella ornithinolytica</name>
    <name type="common">Klebsiella ornithinolytica</name>
    <dbReference type="NCBI Taxonomy" id="54291"/>
    <lineage>
        <taxon>Bacteria</taxon>
        <taxon>Pseudomonadati</taxon>
        <taxon>Pseudomonadota</taxon>
        <taxon>Gammaproteobacteria</taxon>
        <taxon>Enterobacterales</taxon>
        <taxon>Enterobacteriaceae</taxon>
        <taxon>Klebsiella/Raoultella group</taxon>
        <taxon>Raoultella</taxon>
    </lineage>
</organism>
<reference evidence="1" key="1">
    <citation type="submission" date="2022-09" db="EMBL/GenBank/DDBJ databases">
        <title>Multidrug resistance Raoultella ornithinolytica Strain MQB_Silv_108.</title>
        <authorList>
            <person name="Quintela-Baluja M."/>
        </authorList>
    </citation>
    <scope>NUCLEOTIDE SEQUENCE</scope>
    <source>
        <strain evidence="1">MQB_Silv_108</strain>
    </source>
</reference>
<dbReference type="EMBL" id="CP104450">
    <property type="protein sequence ID" value="UXE40483.1"/>
    <property type="molecule type" value="Genomic_DNA"/>
</dbReference>
<dbReference type="Pfam" id="PF09611">
    <property type="entry name" value="Cas_Csy1"/>
    <property type="match status" value="1"/>
</dbReference>
<dbReference type="RefSeq" id="WP_260990744.1">
    <property type="nucleotide sequence ID" value="NZ_CP104450.1"/>
</dbReference>
<dbReference type="AlphaFoldDB" id="A0A9Q9JKF7"/>
<protein>
    <submittedName>
        <fullName evidence="1">Type I-F CRISPR-associated protein Csy1</fullName>
    </submittedName>
</protein>
<evidence type="ECO:0000313" key="2">
    <source>
        <dbReference type="Proteomes" id="UP001064206"/>
    </source>
</evidence>
<accession>A0A9Q9JKF7</accession>